<name>A0A8S5PGJ8_9CAUD</name>
<proteinExistence type="predicted"/>
<organism evidence="1">
    <name type="scientific">Podoviridae sp. ctuQh21</name>
    <dbReference type="NCBI Taxonomy" id="2825284"/>
    <lineage>
        <taxon>Viruses</taxon>
        <taxon>Duplodnaviria</taxon>
        <taxon>Heunggongvirae</taxon>
        <taxon>Uroviricota</taxon>
        <taxon>Caudoviricetes</taxon>
    </lineage>
</organism>
<evidence type="ECO:0000313" key="1">
    <source>
        <dbReference type="EMBL" id="DAE05571.1"/>
    </source>
</evidence>
<sequence>MTFYLPAIFQMITRSITIAKTIPITLKIV</sequence>
<dbReference type="EMBL" id="BK015412">
    <property type="protein sequence ID" value="DAE05571.1"/>
    <property type="molecule type" value="Genomic_DNA"/>
</dbReference>
<protein>
    <submittedName>
        <fullName evidence="1">Uncharacterized protein</fullName>
    </submittedName>
</protein>
<accession>A0A8S5PGJ8</accession>
<reference evidence="1" key="1">
    <citation type="journal article" date="2021" name="Proc. Natl. Acad. Sci. U.S.A.">
        <title>A Catalog of Tens of Thousands of Viruses from Human Metagenomes Reveals Hidden Associations with Chronic Diseases.</title>
        <authorList>
            <person name="Tisza M.J."/>
            <person name="Buck C.B."/>
        </authorList>
    </citation>
    <scope>NUCLEOTIDE SEQUENCE</scope>
    <source>
        <strain evidence="1">CtuQh21</strain>
    </source>
</reference>